<evidence type="ECO:0000313" key="2">
    <source>
        <dbReference type="EMBL" id="GKV00525.1"/>
    </source>
</evidence>
<gene>
    <name evidence="2" type="ORF">SLEP1_g13200</name>
</gene>
<keyword evidence="3" id="KW-1185">Reference proteome</keyword>
<organism evidence="2 3">
    <name type="scientific">Rubroshorea leprosula</name>
    <dbReference type="NCBI Taxonomy" id="152421"/>
    <lineage>
        <taxon>Eukaryota</taxon>
        <taxon>Viridiplantae</taxon>
        <taxon>Streptophyta</taxon>
        <taxon>Embryophyta</taxon>
        <taxon>Tracheophyta</taxon>
        <taxon>Spermatophyta</taxon>
        <taxon>Magnoliopsida</taxon>
        <taxon>eudicotyledons</taxon>
        <taxon>Gunneridae</taxon>
        <taxon>Pentapetalae</taxon>
        <taxon>rosids</taxon>
        <taxon>malvids</taxon>
        <taxon>Malvales</taxon>
        <taxon>Dipterocarpaceae</taxon>
        <taxon>Rubroshorea</taxon>
    </lineage>
</organism>
<dbReference type="AlphaFoldDB" id="A0AAV5INZ1"/>
<dbReference type="Proteomes" id="UP001054252">
    <property type="component" value="Unassembled WGS sequence"/>
</dbReference>
<evidence type="ECO:0000313" key="3">
    <source>
        <dbReference type="Proteomes" id="UP001054252"/>
    </source>
</evidence>
<reference evidence="2 3" key="1">
    <citation type="journal article" date="2021" name="Commun. Biol.">
        <title>The genome of Shorea leprosula (Dipterocarpaceae) highlights the ecological relevance of drought in aseasonal tropical rainforests.</title>
        <authorList>
            <person name="Ng K.K.S."/>
            <person name="Kobayashi M.J."/>
            <person name="Fawcett J.A."/>
            <person name="Hatakeyama M."/>
            <person name="Paape T."/>
            <person name="Ng C.H."/>
            <person name="Ang C.C."/>
            <person name="Tnah L.H."/>
            <person name="Lee C.T."/>
            <person name="Nishiyama T."/>
            <person name="Sese J."/>
            <person name="O'Brien M.J."/>
            <person name="Copetti D."/>
            <person name="Mohd Noor M.I."/>
            <person name="Ong R.C."/>
            <person name="Putra M."/>
            <person name="Sireger I.Z."/>
            <person name="Indrioko S."/>
            <person name="Kosugi Y."/>
            <person name="Izuno A."/>
            <person name="Isagi Y."/>
            <person name="Lee S.L."/>
            <person name="Shimizu K.K."/>
        </authorList>
    </citation>
    <scope>NUCLEOTIDE SEQUENCE [LARGE SCALE GENOMIC DNA]</scope>
    <source>
        <strain evidence="2">214</strain>
    </source>
</reference>
<sequence length="85" mass="9665">MLCLPNEPPRHRHPFPAGNPAKLGDSPYFLVLERLLNPENPRSVLRLPPSAVRRLQHVGLNFWAFFAVSSPAEFLLLCRRLLPPC</sequence>
<comment type="caution">
    <text evidence="2">The sequence shown here is derived from an EMBL/GenBank/DDBJ whole genome shotgun (WGS) entry which is preliminary data.</text>
</comment>
<evidence type="ECO:0000256" key="1">
    <source>
        <dbReference type="SAM" id="MobiDB-lite"/>
    </source>
</evidence>
<proteinExistence type="predicted"/>
<name>A0AAV5INZ1_9ROSI</name>
<protein>
    <submittedName>
        <fullName evidence="2">Uncharacterized protein</fullName>
    </submittedName>
</protein>
<accession>A0AAV5INZ1</accession>
<feature type="region of interest" description="Disordered" evidence="1">
    <location>
        <begin position="1"/>
        <end position="20"/>
    </location>
</feature>
<dbReference type="EMBL" id="BPVZ01000015">
    <property type="protein sequence ID" value="GKV00525.1"/>
    <property type="molecule type" value="Genomic_DNA"/>
</dbReference>